<reference evidence="3" key="1">
    <citation type="journal article" date="2020" name="Fungal Divers.">
        <title>Resolving the Mortierellaceae phylogeny through synthesis of multi-gene phylogenetics and phylogenomics.</title>
        <authorList>
            <person name="Vandepol N."/>
            <person name="Liber J."/>
            <person name="Desiro A."/>
            <person name="Na H."/>
            <person name="Kennedy M."/>
            <person name="Barry K."/>
            <person name="Grigoriev I.V."/>
            <person name="Miller A.N."/>
            <person name="O'Donnell K."/>
            <person name="Stajich J.E."/>
            <person name="Bonito G."/>
        </authorList>
    </citation>
    <scope>NUCLEOTIDE SEQUENCE</scope>
    <source>
        <strain evidence="3">KOD948</strain>
    </source>
</reference>
<feature type="region of interest" description="Disordered" evidence="2">
    <location>
        <begin position="1"/>
        <end position="20"/>
    </location>
</feature>
<evidence type="ECO:0000313" key="4">
    <source>
        <dbReference type="Proteomes" id="UP000726737"/>
    </source>
</evidence>
<dbReference type="OrthoDB" id="2380141at2759"/>
<evidence type="ECO:0000256" key="1">
    <source>
        <dbReference type="SAM" id="Coils"/>
    </source>
</evidence>
<dbReference type="Proteomes" id="UP000726737">
    <property type="component" value="Unassembled WGS sequence"/>
</dbReference>
<protein>
    <submittedName>
        <fullName evidence="3">Uncharacterized protein</fullName>
    </submittedName>
</protein>
<keyword evidence="4" id="KW-1185">Reference proteome</keyword>
<keyword evidence="1" id="KW-0175">Coiled coil</keyword>
<dbReference type="AlphaFoldDB" id="A0A9P6U3P0"/>
<accession>A0A9P6U3P0</accession>
<evidence type="ECO:0000313" key="3">
    <source>
        <dbReference type="EMBL" id="KAG0257832.1"/>
    </source>
</evidence>
<evidence type="ECO:0000256" key="2">
    <source>
        <dbReference type="SAM" id="MobiDB-lite"/>
    </source>
</evidence>
<name>A0A9P6U3P0_9FUNG</name>
<organism evidence="3 4">
    <name type="scientific">Mortierella polycephala</name>
    <dbReference type="NCBI Taxonomy" id="41804"/>
    <lineage>
        <taxon>Eukaryota</taxon>
        <taxon>Fungi</taxon>
        <taxon>Fungi incertae sedis</taxon>
        <taxon>Mucoromycota</taxon>
        <taxon>Mortierellomycotina</taxon>
        <taxon>Mortierellomycetes</taxon>
        <taxon>Mortierellales</taxon>
        <taxon>Mortierellaceae</taxon>
        <taxon>Mortierella</taxon>
    </lineage>
</organism>
<comment type="caution">
    <text evidence="3">The sequence shown here is derived from an EMBL/GenBank/DDBJ whole genome shotgun (WGS) entry which is preliminary data.</text>
</comment>
<gene>
    <name evidence="3" type="ORF">BG011_003728</name>
</gene>
<proteinExistence type="predicted"/>
<sequence>MTDSLATNISNANSQSVQDHVSRQTSRLIHLLESIDYPYQISVQDVHAALLNQYQNQDNNTHASFDTSTRAPLTTPVASFVDWLIDSVSAETNWPGYQQQETTQVAPLTDDGLDELSAVMEDDGGQHDEATLQALEHEQQQLETTLMNLEKELADLTTLETHTSDANKALDMDIHDTSVQMDAILSKLEETAHDVFSDYLCQDQGKDHGMDTEMDVDTKCPKKDVTPPCKSFLYQCQDELHQVRKIDAEFMKDIEHHYKQIMGSVDLSPNISQTSGGCTASPSSSVLYFDQLMKRNLAQEQELIRLCSTYRSTKMSHIRAMARFRCLEEELKYMQELDAEHQEQDRQEMEVAASTEKDKTIDFGGLTIAGSKNLQIQKSRQQEIELISLQRESARLTQEMEQLLSDPDLDPNSSTCTRRESGVQSMGQECQGGFEVEVDVDDSRRGVLADIYERVARTDIELRFLKVAHQDYMRQHEYARKGLESVMDQLLEYYSLGVLVEQVLGQEKTVVQRQKDVLWAAVQECQEMKEQSQRMHGLSNKDGQRQTGGGGAEKKNVQERANKELRDIMNRSDRLKQKLEQEHQWMQGHMQEAMNVKECLDHRLLHQHSSTNQVQLVPRKVHIAKEDLVEQTRQLQQEYAELCDGVQQVLHSKEH</sequence>
<feature type="coiled-coil region" evidence="1">
    <location>
        <begin position="132"/>
        <end position="159"/>
    </location>
</feature>
<dbReference type="EMBL" id="JAAAJA010000244">
    <property type="protein sequence ID" value="KAG0257832.1"/>
    <property type="molecule type" value="Genomic_DNA"/>
</dbReference>
<feature type="coiled-coil region" evidence="1">
    <location>
        <begin position="379"/>
        <end position="406"/>
    </location>
</feature>
<feature type="region of interest" description="Disordered" evidence="2">
    <location>
        <begin position="530"/>
        <end position="557"/>
    </location>
</feature>